<proteinExistence type="inferred from homology"/>
<evidence type="ECO:0000313" key="9">
    <source>
        <dbReference type="Proteomes" id="UP000050277"/>
    </source>
</evidence>
<comment type="caution">
    <text evidence="8">The sequence shown here is derived from an EMBL/GenBank/DDBJ whole genome shotgun (WGS) entry which is preliminary data.</text>
</comment>
<dbReference type="SUPFAM" id="SSF56300">
    <property type="entry name" value="Metallo-dependent phosphatases"/>
    <property type="match status" value="1"/>
</dbReference>
<evidence type="ECO:0000256" key="3">
    <source>
        <dbReference type="ARBA" id="ARBA00022722"/>
    </source>
</evidence>
<reference evidence="8 9" key="1">
    <citation type="submission" date="2015-07" db="EMBL/GenBank/DDBJ databases">
        <title>Whole genome sequence of Herpetosiphon geysericola DSM 7119.</title>
        <authorList>
            <person name="Hemp J."/>
            <person name="Ward L.M."/>
            <person name="Pace L.A."/>
            <person name="Fischer W.W."/>
        </authorList>
    </citation>
    <scope>NUCLEOTIDE SEQUENCE [LARGE SCALE GENOMIC DNA]</scope>
    <source>
        <strain evidence="8 9">DSM 7119</strain>
    </source>
</reference>
<sequence length="414" mass="45974">MKILHLADIHIGMENYGRLDNATGLNTRLIDYLDRFAEALQIGIEQDVDLVLIAGDIYKNRTPNPTHQREFARRLRSVLDRGIPVFILVGNHDVSAAAGKAHSVEIFDTLAIDGVTIADRLGIHTIETRAGSIQIVAVPWISRHAILTKDDIRELPFAELEAELLRRVGAWLEQVPERLRGDLPAILTFHGTVSNATYGAERSVMLGNDLILPPSLLAQPGIQYVALGHIHRYQVLSQNPPMIYPGSIERIDFSEETEQKQVVIVEIENNWEDATFQPIPVHPRPFVTIKVDVTGSSDPMERVAQAMSKRDLAGAVVRLLISAAAEQRPQLDEAELRRLLEAAETHVIASIAIDAKRSERTRYAAVASELNEGLTPRRALEIYLESSNISATRREHMLKAADALIKAEQASEHA</sequence>
<dbReference type="InterPro" id="IPR004843">
    <property type="entry name" value="Calcineurin-like_PHP"/>
</dbReference>
<keyword evidence="5 6" id="KW-0269">Exonuclease</keyword>
<dbReference type="EMBL" id="LGKP01000022">
    <property type="protein sequence ID" value="KPL85906.1"/>
    <property type="molecule type" value="Genomic_DNA"/>
</dbReference>
<keyword evidence="4 6" id="KW-0378">Hydrolase</keyword>
<dbReference type="RefSeq" id="WP_054534968.1">
    <property type="nucleotide sequence ID" value="NZ_LGKP01000022.1"/>
</dbReference>
<dbReference type="CDD" id="cd00840">
    <property type="entry name" value="MPP_Mre11_N"/>
    <property type="match status" value="1"/>
</dbReference>
<dbReference type="STRING" id="70996.SE18_13405"/>
<dbReference type="InterPro" id="IPR004593">
    <property type="entry name" value="SbcD"/>
</dbReference>
<keyword evidence="9" id="KW-1185">Reference proteome</keyword>
<name>A0A0N8GR99_9CHLR</name>
<comment type="subunit">
    <text evidence="6">Heterodimer of SbcC and SbcD.</text>
</comment>
<dbReference type="GO" id="GO:0004519">
    <property type="term" value="F:endonuclease activity"/>
    <property type="evidence" value="ECO:0007669"/>
    <property type="project" value="UniProtKB-KW"/>
</dbReference>
<dbReference type="GO" id="GO:0006260">
    <property type="term" value="P:DNA replication"/>
    <property type="evidence" value="ECO:0007669"/>
    <property type="project" value="UniProtKB-KW"/>
</dbReference>
<evidence type="ECO:0000256" key="6">
    <source>
        <dbReference type="RuleBase" id="RU363069"/>
    </source>
</evidence>
<dbReference type="Gene3D" id="3.60.21.10">
    <property type="match status" value="1"/>
</dbReference>
<dbReference type="PANTHER" id="PTHR30337">
    <property type="entry name" value="COMPONENT OF ATP-DEPENDENT DSDNA EXONUCLEASE"/>
    <property type="match status" value="1"/>
</dbReference>
<organism evidence="8 9">
    <name type="scientific">Herpetosiphon geysericola</name>
    <dbReference type="NCBI Taxonomy" id="70996"/>
    <lineage>
        <taxon>Bacteria</taxon>
        <taxon>Bacillati</taxon>
        <taxon>Chloroflexota</taxon>
        <taxon>Chloroflexia</taxon>
        <taxon>Herpetosiphonales</taxon>
        <taxon>Herpetosiphonaceae</taxon>
        <taxon>Herpetosiphon</taxon>
    </lineage>
</organism>
<dbReference type="InterPro" id="IPR041796">
    <property type="entry name" value="Mre11_N"/>
</dbReference>
<dbReference type="InterPro" id="IPR029052">
    <property type="entry name" value="Metallo-depent_PP-like"/>
</dbReference>
<dbReference type="AlphaFoldDB" id="A0A0N8GR99"/>
<gene>
    <name evidence="6" type="primary">sbcD</name>
    <name evidence="8" type="ORF">SE18_13405</name>
</gene>
<dbReference type="OrthoDB" id="9773856at2"/>
<evidence type="ECO:0000256" key="2">
    <source>
        <dbReference type="ARBA" id="ARBA00013365"/>
    </source>
</evidence>
<keyword evidence="6" id="KW-0255">Endonuclease</keyword>
<dbReference type="InterPro" id="IPR050535">
    <property type="entry name" value="DNA_Repair-Maintenance_Comp"/>
</dbReference>
<dbReference type="GO" id="GO:0008408">
    <property type="term" value="F:3'-5' exonuclease activity"/>
    <property type="evidence" value="ECO:0007669"/>
    <property type="project" value="InterPro"/>
</dbReference>
<evidence type="ECO:0000256" key="4">
    <source>
        <dbReference type="ARBA" id="ARBA00022801"/>
    </source>
</evidence>
<accession>A0A0N8GR99</accession>
<evidence type="ECO:0000256" key="1">
    <source>
        <dbReference type="ARBA" id="ARBA00010555"/>
    </source>
</evidence>
<keyword evidence="6" id="KW-0235">DNA replication</keyword>
<dbReference type="PATRIC" id="fig|70996.4.peg.3302"/>
<keyword evidence="6" id="KW-0233">DNA recombination</keyword>
<dbReference type="Pfam" id="PF00149">
    <property type="entry name" value="Metallophos"/>
    <property type="match status" value="1"/>
</dbReference>
<keyword evidence="3 6" id="KW-0540">Nuclease</keyword>
<protein>
    <recommendedName>
        <fullName evidence="2 6">Nuclease SbcCD subunit D</fullName>
    </recommendedName>
</protein>
<comment type="similarity">
    <text evidence="1 6">Belongs to the SbcD family.</text>
</comment>
<feature type="domain" description="Calcineurin-like phosphoesterase" evidence="7">
    <location>
        <begin position="1"/>
        <end position="233"/>
    </location>
</feature>
<evidence type="ECO:0000259" key="7">
    <source>
        <dbReference type="Pfam" id="PF00149"/>
    </source>
</evidence>
<dbReference type="PANTHER" id="PTHR30337:SF0">
    <property type="entry name" value="NUCLEASE SBCCD SUBUNIT D"/>
    <property type="match status" value="1"/>
</dbReference>
<dbReference type="NCBIfam" id="TIGR00619">
    <property type="entry name" value="sbcd"/>
    <property type="match status" value="1"/>
</dbReference>
<evidence type="ECO:0000256" key="5">
    <source>
        <dbReference type="ARBA" id="ARBA00022839"/>
    </source>
</evidence>
<comment type="function">
    <text evidence="6">SbcCD cleaves DNA hairpin structures. These structures can inhibit DNA replication and are intermediates in certain DNA recombination reactions. The complex acts as a 3'-&gt;5' double strand exonuclease that can open hairpins. It also has a 5' single-strand endonuclease activity.</text>
</comment>
<dbReference type="Proteomes" id="UP000050277">
    <property type="component" value="Unassembled WGS sequence"/>
</dbReference>
<dbReference type="GO" id="GO:0006310">
    <property type="term" value="P:DNA recombination"/>
    <property type="evidence" value="ECO:0007669"/>
    <property type="project" value="UniProtKB-KW"/>
</dbReference>
<evidence type="ECO:0000313" key="8">
    <source>
        <dbReference type="EMBL" id="KPL85906.1"/>
    </source>
</evidence>